<dbReference type="PANTHER" id="PTHR11358">
    <property type="entry name" value="ARGINASE/AGMATINASE"/>
    <property type="match status" value="1"/>
</dbReference>
<evidence type="ECO:0000256" key="2">
    <source>
        <dbReference type="ARBA" id="ARBA00022723"/>
    </source>
</evidence>
<evidence type="ECO:0000256" key="5">
    <source>
        <dbReference type="RuleBase" id="RU003684"/>
    </source>
</evidence>
<gene>
    <name evidence="6" type="ORF">A4S15_05340</name>
</gene>
<keyword evidence="2 4" id="KW-0479">Metal-binding</keyword>
<evidence type="ECO:0000256" key="4">
    <source>
        <dbReference type="PIRSR" id="PIRSR036979-1"/>
    </source>
</evidence>
<feature type="binding site" evidence="4">
    <location>
        <position position="163"/>
    </location>
    <ligand>
        <name>Mn(2+)</name>
        <dbReference type="ChEBI" id="CHEBI:29035"/>
        <label>1</label>
    </ligand>
</feature>
<feature type="binding site" evidence="4">
    <location>
        <position position="161"/>
    </location>
    <ligand>
        <name>Mn(2+)</name>
        <dbReference type="ChEBI" id="CHEBI:29035"/>
        <label>1</label>
    </ligand>
</feature>
<name>A0A1W9I0L3_9HYPH</name>
<comment type="caution">
    <text evidence="6">The sequence shown here is derived from an EMBL/GenBank/DDBJ whole genome shotgun (WGS) entry which is preliminary data.</text>
</comment>
<feature type="binding site" evidence="4">
    <location>
        <position position="138"/>
    </location>
    <ligand>
        <name>Mn(2+)</name>
        <dbReference type="ChEBI" id="CHEBI:29035"/>
        <label>1</label>
    </ligand>
</feature>
<feature type="binding site" evidence="4">
    <location>
        <position position="165"/>
    </location>
    <ligand>
        <name>Mn(2+)</name>
        <dbReference type="ChEBI" id="CHEBI:29035"/>
        <label>1</label>
    </ligand>
</feature>
<dbReference type="RefSeq" id="WP_376800964.1">
    <property type="nucleotide sequence ID" value="NZ_DBNB01000038.1"/>
</dbReference>
<dbReference type="GO" id="GO:0046872">
    <property type="term" value="F:metal ion binding"/>
    <property type="evidence" value="ECO:0007669"/>
    <property type="project" value="UniProtKB-KW"/>
</dbReference>
<dbReference type="STRING" id="1827387.A4S15_05340"/>
<comment type="cofactor">
    <cofactor evidence="4">
        <name>Mn(2+)</name>
        <dbReference type="ChEBI" id="CHEBI:29035"/>
    </cofactor>
    <text evidence="4">Binds 2 manganese ions per subunit.</text>
</comment>
<dbReference type="PROSITE" id="PS01053">
    <property type="entry name" value="ARGINASE_1"/>
    <property type="match status" value="1"/>
</dbReference>
<dbReference type="PROSITE" id="PS51409">
    <property type="entry name" value="ARGINASE_2"/>
    <property type="match status" value="1"/>
</dbReference>
<dbReference type="CDD" id="cd11592">
    <property type="entry name" value="Agmatinase_PAH"/>
    <property type="match status" value="1"/>
</dbReference>
<keyword evidence="3 5" id="KW-0378">Hydrolase</keyword>
<comment type="similarity">
    <text evidence="1">Belongs to the arginase family. Agmatinase subfamily.</text>
</comment>
<dbReference type="InterPro" id="IPR020855">
    <property type="entry name" value="Ureohydrolase_Mn_BS"/>
</dbReference>
<dbReference type="InterPro" id="IPR005925">
    <property type="entry name" value="Agmatinase-rel"/>
</dbReference>
<reference evidence="6 7" key="1">
    <citation type="journal article" date="2017" name="Water Res.">
        <title>Comammox in drinking water systems.</title>
        <authorList>
            <person name="Wang Y."/>
            <person name="Ma L."/>
            <person name="Mao Y."/>
            <person name="Jiang X."/>
            <person name="Xia Y."/>
            <person name="Yu K."/>
            <person name="Li B."/>
            <person name="Zhang T."/>
        </authorList>
    </citation>
    <scope>NUCLEOTIDE SEQUENCE [LARGE SCALE GENOMIC DNA]</scope>
    <source>
        <strain evidence="6">SG_bin8</strain>
    </source>
</reference>
<dbReference type="InterPro" id="IPR023696">
    <property type="entry name" value="Ureohydrolase_dom_sf"/>
</dbReference>
<proteinExistence type="inferred from homology"/>
<dbReference type="PANTHER" id="PTHR11358:SF26">
    <property type="entry name" value="GUANIDINO ACID HYDROLASE, MITOCHONDRIAL"/>
    <property type="match status" value="1"/>
</dbReference>
<sequence length="322" mass="33839">MGTGADNKGDAAFRATTLTSTWHEPAYAGALSFMRRRYAASSEGADVAIMGIPLDVATSYRPGARFGPQAIRRISALYPPTDPAWPQGINPLEQLAIVDVGDAVWDYADPSAIPAQIERQAARHLESGATLVSLGGDHFITYPLLKAHAARHGPLALIQFDAHQDTWGDARGGIDHGNFVLRAAAEGLIVPAQSVQIGIRTIAPTNAGVLVFDAEAVANEGIAATIHAIRKRVGAAKAYLTFDIDCLDPAFAPGTGTPVPGGLMTREALAILRGIADLDVVGFDLVEVAPAYDHADMTANAAVAIIQHFLCAIAMRANKGVH</sequence>
<accession>A0A1W9I0L3</accession>
<dbReference type="NCBIfam" id="NF002564">
    <property type="entry name" value="PRK02190.1"/>
    <property type="match status" value="1"/>
</dbReference>
<dbReference type="EMBL" id="LWDL01000010">
    <property type="protein sequence ID" value="OQW53199.1"/>
    <property type="molecule type" value="Genomic_DNA"/>
</dbReference>
<feature type="binding site" evidence="4">
    <location>
        <position position="245"/>
    </location>
    <ligand>
        <name>Mn(2+)</name>
        <dbReference type="ChEBI" id="CHEBI:29035"/>
        <label>1</label>
    </ligand>
</feature>
<protein>
    <submittedName>
        <fullName evidence="6">Agmatinase</fullName>
    </submittedName>
</protein>
<feature type="binding site" evidence="4">
    <location>
        <position position="243"/>
    </location>
    <ligand>
        <name>Mn(2+)</name>
        <dbReference type="ChEBI" id="CHEBI:29035"/>
        <label>1</label>
    </ligand>
</feature>
<organism evidence="6 7">
    <name type="scientific">Candidatus Raskinella chloraquaticus</name>
    <dbReference type="NCBI Taxonomy" id="1951219"/>
    <lineage>
        <taxon>Bacteria</taxon>
        <taxon>Pseudomonadati</taxon>
        <taxon>Pseudomonadota</taxon>
        <taxon>Alphaproteobacteria</taxon>
        <taxon>Hyphomicrobiales</taxon>
        <taxon>Phreatobacteraceae</taxon>
        <taxon>Candidatus Raskinella</taxon>
    </lineage>
</organism>
<dbReference type="Pfam" id="PF00491">
    <property type="entry name" value="Arginase"/>
    <property type="match status" value="1"/>
</dbReference>
<evidence type="ECO:0000256" key="3">
    <source>
        <dbReference type="ARBA" id="ARBA00022801"/>
    </source>
</evidence>
<dbReference type="AlphaFoldDB" id="A0A1W9I0L3"/>
<dbReference type="NCBIfam" id="TIGR01230">
    <property type="entry name" value="agmatinase"/>
    <property type="match status" value="1"/>
</dbReference>
<dbReference type="InterPro" id="IPR006035">
    <property type="entry name" value="Ureohydrolase"/>
</dbReference>
<dbReference type="SUPFAM" id="SSF52768">
    <property type="entry name" value="Arginase/deacetylase"/>
    <property type="match status" value="1"/>
</dbReference>
<evidence type="ECO:0000313" key="6">
    <source>
        <dbReference type="EMBL" id="OQW53199.1"/>
    </source>
</evidence>
<keyword evidence="4" id="KW-0464">Manganese</keyword>
<dbReference type="PIRSF" id="PIRSF036979">
    <property type="entry name" value="Arginase"/>
    <property type="match status" value="1"/>
</dbReference>
<evidence type="ECO:0000313" key="7">
    <source>
        <dbReference type="Proteomes" id="UP000192872"/>
    </source>
</evidence>
<evidence type="ECO:0000256" key="1">
    <source>
        <dbReference type="ARBA" id="ARBA00009227"/>
    </source>
</evidence>
<dbReference type="Gene3D" id="3.40.800.10">
    <property type="entry name" value="Ureohydrolase domain"/>
    <property type="match status" value="1"/>
</dbReference>
<dbReference type="GO" id="GO:0033389">
    <property type="term" value="P:putrescine biosynthetic process from arginine, via agmatine"/>
    <property type="evidence" value="ECO:0007669"/>
    <property type="project" value="TreeGrafter"/>
</dbReference>
<dbReference type="GO" id="GO:0008783">
    <property type="term" value="F:agmatinase activity"/>
    <property type="evidence" value="ECO:0007669"/>
    <property type="project" value="TreeGrafter"/>
</dbReference>
<dbReference type="Proteomes" id="UP000192872">
    <property type="component" value="Unassembled WGS sequence"/>
</dbReference>